<accession>A0A9Q9DMN9</accession>
<dbReference type="KEGG" id="btay:LAJ60_02595"/>
<proteinExistence type="predicted"/>
<organism evidence="1 2">
    <name type="scientific">Bartonella taylorii</name>
    <dbReference type="NCBI Taxonomy" id="33046"/>
    <lineage>
        <taxon>Bacteria</taxon>
        <taxon>Pseudomonadati</taxon>
        <taxon>Pseudomonadota</taxon>
        <taxon>Alphaproteobacteria</taxon>
        <taxon>Hyphomicrobiales</taxon>
        <taxon>Bartonellaceae</taxon>
        <taxon>Bartonella</taxon>
    </lineage>
</organism>
<dbReference type="AlphaFoldDB" id="A0A9Q9DMN9"/>
<name>A0A9Q9DMN9_BARTA</name>
<gene>
    <name evidence="1" type="ORF">LAJ60_02595</name>
</gene>
<reference evidence="1" key="1">
    <citation type="journal article" date="2022" name="Proc. Natl. Acad. Sci. U.S.A.">
        <title>Identification of the Bartonella autotransporter CFA as a protective antigen and hypervariable target of neutralizing antibodies in mice.</title>
        <authorList>
            <person name="Siewert L.K."/>
            <person name="Korotaev A."/>
            <person name="Sedzicki J."/>
            <person name="Fromm K."/>
            <person name="Pinschewer D.D."/>
            <person name="Dehio C."/>
        </authorList>
    </citation>
    <scope>NUCLEOTIDE SEQUENCE</scope>
    <source>
        <strain evidence="1">IBS296</strain>
    </source>
</reference>
<dbReference type="RefSeq" id="WP_074381718.1">
    <property type="nucleotide sequence ID" value="NZ_CP083444.1"/>
</dbReference>
<evidence type="ECO:0000313" key="2">
    <source>
        <dbReference type="Proteomes" id="UP001056980"/>
    </source>
</evidence>
<evidence type="ECO:0000313" key="1">
    <source>
        <dbReference type="EMBL" id="USP03342.1"/>
    </source>
</evidence>
<protein>
    <submittedName>
        <fullName evidence="1">Uncharacterized protein</fullName>
    </submittedName>
</protein>
<sequence>MAKIVLTTSWDKERIAPYLEEIVAAFRRYSERFKHELTLQELLEEICNGKKQLWLVLDDDDAFLAAVTTQLQYTALGKKRALVCGCSGKGGLELVDYLSVIEDWARENGAFEMEILGRLGWKPALKKQGYGIDMVYYRKGLEDGGKAPN</sequence>
<dbReference type="EMBL" id="CP083444">
    <property type="protein sequence ID" value="USP03342.1"/>
    <property type="molecule type" value="Genomic_DNA"/>
</dbReference>
<dbReference type="Proteomes" id="UP001056980">
    <property type="component" value="Chromosome"/>
</dbReference>